<comment type="caution">
    <text evidence="1">The sequence shown here is derived from an EMBL/GenBank/DDBJ whole genome shotgun (WGS) entry which is preliminary data.</text>
</comment>
<evidence type="ECO:0000313" key="2">
    <source>
        <dbReference type="Proteomes" id="UP000827092"/>
    </source>
</evidence>
<evidence type="ECO:0000313" key="1">
    <source>
        <dbReference type="EMBL" id="KAG8183148.1"/>
    </source>
</evidence>
<reference evidence="1 2" key="1">
    <citation type="journal article" date="2022" name="Nat. Ecol. Evol.">
        <title>A masculinizing supergene underlies an exaggerated male reproductive morph in a spider.</title>
        <authorList>
            <person name="Hendrickx F."/>
            <person name="De Corte Z."/>
            <person name="Sonet G."/>
            <person name="Van Belleghem S.M."/>
            <person name="Kostlbacher S."/>
            <person name="Vangestel C."/>
        </authorList>
    </citation>
    <scope>NUCLEOTIDE SEQUENCE [LARGE SCALE GENOMIC DNA]</scope>
    <source>
        <strain evidence="1">W744_W776</strain>
    </source>
</reference>
<keyword evidence="2" id="KW-1185">Reference proteome</keyword>
<organism evidence="1 2">
    <name type="scientific">Oedothorax gibbosus</name>
    <dbReference type="NCBI Taxonomy" id="931172"/>
    <lineage>
        <taxon>Eukaryota</taxon>
        <taxon>Metazoa</taxon>
        <taxon>Ecdysozoa</taxon>
        <taxon>Arthropoda</taxon>
        <taxon>Chelicerata</taxon>
        <taxon>Arachnida</taxon>
        <taxon>Araneae</taxon>
        <taxon>Araneomorphae</taxon>
        <taxon>Entelegynae</taxon>
        <taxon>Araneoidea</taxon>
        <taxon>Linyphiidae</taxon>
        <taxon>Erigoninae</taxon>
        <taxon>Oedothorax</taxon>
    </lineage>
</organism>
<protein>
    <submittedName>
        <fullName evidence="1">Uncharacterized protein</fullName>
    </submittedName>
</protein>
<sequence length="228" mass="25119">MAKKDVSIHLGPCAAMQFEEAISAASCSSGWGTGRGPLELFTAFGRGSRQDSDMGVAINVVACLLLIAFSITSAQIDCEKSVHESCRRDVSLHKSYTGFRASEKFLEEHCSDIQEDLSCKHDYLRTCDPTTYKLFSSLINGVTNMLTNLCNETSDLRRAIESAQRHTSLYGTGLYNSGLEQIARFCRFQGSFRSCTIMVAKKYCGKCAGQYISSLYEITIQGMVSQLC</sequence>
<accession>A0AAV6UHK7</accession>
<proteinExistence type="predicted"/>
<dbReference type="EMBL" id="JAFNEN010000430">
    <property type="protein sequence ID" value="KAG8183148.1"/>
    <property type="molecule type" value="Genomic_DNA"/>
</dbReference>
<gene>
    <name evidence="1" type="ORF">JTE90_029506</name>
</gene>
<dbReference type="AlphaFoldDB" id="A0AAV6UHK7"/>
<dbReference type="Proteomes" id="UP000827092">
    <property type="component" value="Unassembled WGS sequence"/>
</dbReference>
<name>A0AAV6UHK7_9ARAC</name>